<comment type="similarity">
    <text evidence="1">Belongs to the Rv0495c family.</text>
</comment>
<organism evidence="2 3">
    <name type="scientific">Bacteroides coprosuis DSM 18011</name>
    <dbReference type="NCBI Taxonomy" id="679937"/>
    <lineage>
        <taxon>Bacteria</taxon>
        <taxon>Pseudomonadati</taxon>
        <taxon>Bacteroidota</taxon>
        <taxon>Bacteroidia</taxon>
        <taxon>Bacteroidales</taxon>
        <taxon>Bacteroidaceae</taxon>
        <taxon>Bacteroides</taxon>
    </lineage>
</organism>
<gene>
    <name evidence="2" type="ORF">Bcop_0276</name>
</gene>
<dbReference type="HOGENOM" id="CLU_097451_0_0_10"/>
<keyword evidence="3" id="KW-1185">Reference proteome</keyword>
<accession>F3ZQB7</accession>
<evidence type="ECO:0000256" key="1">
    <source>
        <dbReference type="ARBA" id="ARBA00093770"/>
    </source>
</evidence>
<sequence length="195" mass="22036">MIQIDDVVVTLDVLREKFICDLGVCKGACCIEGDAGAPVEKEEVAKLEEVLPIIWDDLADNAKEIINEQGVVYVDEEGDIVTSIVNGKDCVFTCYDEKGFCYCAIEKAYRAGKTDFYKPVSCHLYPIRVSNFGKYKAVNYHRWEICKAAVLLGEKEGVPVYKFLEKPLIRKFGQAWFDELEIAVDELKKAGYIKE</sequence>
<proteinExistence type="inferred from homology"/>
<evidence type="ECO:0008006" key="4">
    <source>
        <dbReference type="Google" id="ProtNLM"/>
    </source>
</evidence>
<reference evidence="2 3" key="1">
    <citation type="journal article" date="2011" name="Stand. Genomic Sci.">
        <title>Non-contiguous finished genome sequence of Bacteroides coprosuis type strain (PC139).</title>
        <authorList>
            <person name="Land M."/>
            <person name="Held B."/>
            <person name="Gronow S."/>
            <person name="Abt B."/>
            <person name="Lucas S."/>
            <person name="Del Rio T.G."/>
            <person name="Nolan M."/>
            <person name="Tice H."/>
            <person name="Cheng J.F."/>
            <person name="Pitluck S."/>
            <person name="Liolios K."/>
            <person name="Pagani I."/>
            <person name="Ivanova N."/>
            <person name="Mavromatis K."/>
            <person name="Mikhailova N."/>
            <person name="Pati A."/>
            <person name="Tapia R."/>
            <person name="Han C."/>
            <person name="Goodwin L."/>
            <person name="Chen A."/>
            <person name="Palaniappan K."/>
            <person name="Hauser L."/>
            <person name="Brambilla E.M."/>
            <person name="Rohde M."/>
            <person name="Goker M."/>
            <person name="Detter J.C."/>
            <person name="Woyke T."/>
            <person name="Bristow J."/>
            <person name="Eisen J.A."/>
            <person name="Markowitz V."/>
            <person name="Hugenholtz P."/>
            <person name="Kyrpides N.C."/>
            <person name="Klenk H.P."/>
            <person name="Lapidus A."/>
        </authorList>
    </citation>
    <scope>NUCLEOTIDE SEQUENCE [LARGE SCALE GENOMIC DNA]</scope>
    <source>
        <strain evidence="2 3">DSM 18011</strain>
    </source>
</reference>
<dbReference type="STRING" id="679937.Bcop_0276"/>
<evidence type="ECO:0000313" key="3">
    <source>
        <dbReference type="Proteomes" id="UP000018439"/>
    </source>
</evidence>
<dbReference type="Proteomes" id="UP000018439">
    <property type="component" value="Chromosome"/>
</dbReference>
<dbReference type="InterPro" id="IPR021458">
    <property type="entry name" value="Rv0495c"/>
</dbReference>
<dbReference type="AlphaFoldDB" id="F3ZQB7"/>
<dbReference type="Pfam" id="PF11307">
    <property type="entry name" value="DUF3109"/>
    <property type="match status" value="1"/>
</dbReference>
<dbReference type="OrthoDB" id="597501at2"/>
<evidence type="ECO:0000313" key="2">
    <source>
        <dbReference type="EMBL" id="EGJ70495.1"/>
    </source>
</evidence>
<protein>
    <recommendedName>
        <fullName evidence="4">DUF3109 family protein</fullName>
    </recommendedName>
</protein>
<name>F3ZQB7_9BACE</name>
<dbReference type="EMBL" id="CM001167">
    <property type="protein sequence ID" value="EGJ70495.1"/>
    <property type="molecule type" value="Genomic_DNA"/>
</dbReference>
<dbReference type="eggNOG" id="COG0727">
    <property type="taxonomic scope" value="Bacteria"/>
</dbReference>